<accession>Q08XW2</accession>
<gene>
    <name evidence="4" type="ORF">STIAU_8083</name>
</gene>
<dbReference type="Pfam" id="PF12706">
    <property type="entry name" value="Lactamase_B_2"/>
    <property type="match status" value="1"/>
</dbReference>
<evidence type="ECO:0000256" key="2">
    <source>
        <dbReference type="SAM" id="MobiDB-lite"/>
    </source>
</evidence>
<evidence type="ECO:0000313" key="4">
    <source>
        <dbReference type="EMBL" id="EAU65325.1"/>
    </source>
</evidence>
<sequence>MADAWHIVQELGVAPEEAPVDEVVALDAREGQREVIFSVLLDEARIGQQVAGARLPDAPGPRGLLAYPCVIAHQPPVIGVEQIPSLLGGNGGDVILPGIREEDVRALLVEPVDLQLAQQEDAAQDQLRDALGVLLRVGERERAPPRAAEDHPPVEAQVAAQGLHVLHEVPGGVVLQVGVGRALAAATLIEQHDAVGLGIEEAPLPGVRAASGASMDEDHGLASRVAALLEVNLMNGRHAQSPGVVGLEGGIEGRGGRTGHGTVLENRSRPFNSELPSMGRASSYTQASMKLTYLGTATVLLEVGSLRLLTDPAFDPAGTAYDFGPWYAPRSWFSSQKEYRTPLRSSEVGPLDAVLLSHDHHADNLDHEGRRLIAGSAVARVITTRAGAARLSGAAPPGRRSVPGEGLGIGAKTTGLAWGESTQLGGGAGALRLTATPARHGPVGTPQVHEVMGLLIEPESPSEPTVWISGDTVLFPALRQFLTHQRASGRRIDVAILHCGGVTFPKLPVLGRSRFTFDAKQVAEVCGLLEPRMVIPVHRSGWTHFREPEQQLRASLTAAGLAKHCRFLDLGESTPLTAG</sequence>
<feature type="domain" description="Metallo-beta-lactamase" evidence="3">
    <location>
        <begin position="307"/>
        <end position="538"/>
    </location>
</feature>
<dbReference type="PATRIC" id="fig|378806.16.peg.4327"/>
<dbReference type="InterPro" id="IPR001279">
    <property type="entry name" value="Metallo-B-lactamas"/>
</dbReference>
<protein>
    <recommendedName>
        <fullName evidence="3">Metallo-beta-lactamase domain-containing protein</fullName>
    </recommendedName>
</protein>
<evidence type="ECO:0000259" key="3">
    <source>
        <dbReference type="Pfam" id="PF12706"/>
    </source>
</evidence>
<dbReference type="SUPFAM" id="SSF56281">
    <property type="entry name" value="Metallo-hydrolase/oxidoreductase"/>
    <property type="match status" value="1"/>
</dbReference>
<dbReference type="AlphaFoldDB" id="Q08XW2"/>
<evidence type="ECO:0000256" key="1">
    <source>
        <dbReference type="ARBA" id="ARBA00022801"/>
    </source>
</evidence>
<evidence type="ECO:0000313" key="5">
    <source>
        <dbReference type="Proteomes" id="UP000032702"/>
    </source>
</evidence>
<dbReference type="EMBL" id="AAMD01000086">
    <property type="protein sequence ID" value="EAU65325.1"/>
    <property type="molecule type" value="Genomic_DNA"/>
</dbReference>
<dbReference type="PANTHER" id="PTHR43546:SF9">
    <property type="entry name" value="L-ASCORBATE-6-PHOSPHATE LACTONASE ULAG-RELATED"/>
    <property type="match status" value="1"/>
</dbReference>
<dbReference type="InterPro" id="IPR036866">
    <property type="entry name" value="RibonucZ/Hydroxyglut_hydro"/>
</dbReference>
<dbReference type="PANTHER" id="PTHR43546">
    <property type="entry name" value="UPF0173 METAL-DEPENDENT HYDROLASE MJ1163-RELATED"/>
    <property type="match status" value="1"/>
</dbReference>
<keyword evidence="1" id="KW-0378">Hydrolase</keyword>
<feature type="compositionally biased region" description="Polar residues" evidence="2">
    <location>
        <begin position="269"/>
        <end position="279"/>
    </location>
</feature>
<dbReference type="GO" id="GO:0016787">
    <property type="term" value="F:hydrolase activity"/>
    <property type="evidence" value="ECO:0007669"/>
    <property type="project" value="UniProtKB-KW"/>
</dbReference>
<comment type="caution">
    <text evidence="4">The sequence shown here is derived from an EMBL/GenBank/DDBJ whole genome shotgun (WGS) entry which is preliminary data.</text>
</comment>
<reference evidence="4 5" key="1">
    <citation type="submission" date="2006-04" db="EMBL/GenBank/DDBJ databases">
        <authorList>
            <person name="Nierman W.C."/>
        </authorList>
    </citation>
    <scope>NUCLEOTIDE SEQUENCE [LARGE SCALE GENOMIC DNA]</scope>
    <source>
        <strain evidence="4 5">DW4/3-1</strain>
    </source>
</reference>
<feature type="region of interest" description="Disordered" evidence="2">
    <location>
        <begin position="244"/>
        <end position="279"/>
    </location>
</feature>
<proteinExistence type="predicted"/>
<dbReference type="Proteomes" id="UP000032702">
    <property type="component" value="Unassembled WGS sequence"/>
</dbReference>
<dbReference type="Gene3D" id="3.60.15.10">
    <property type="entry name" value="Ribonuclease Z/Hydroxyacylglutathione hydrolase-like"/>
    <property type="match status" value="1"/>
</dbReference>
<name>Q08XW2_STIAD</name>
<dbReference type="InterPro" id="IPR050114">
    <property type="entry name" value="UPF0173_UPF0282_UlaG_hydrolase"/>
</dbReference>
<feature type="compositionally biased region" description="Gly residues" evidence="2">
    <location>
        <begin position="246"/>
        <end position="259"/>
    </location>
</feature>
<organism evidence="4 5">
    <name type="scientific">Stigmatella aurantiaca (strain DW4/3-1)</name>
    <dbReference type="NCBI Taxonomy" id="378806"/>
    <lineage>
        <taxon>Bacteria</taxon>
        <taxon>Pseudomonadati</taxon>
        <taxon>Myxococcota</taxon>
        <taxon>Myxococcia</taxon>
        <taxon>Myxococcales</taxon>
        <taxon>Cystobacterineae</taxon>
        <taxon>Archangiaceae</taxon>
        <taxon>Stigmatella</taxon>
    </lineage>
</organism>